<evidence type="ECO:0000259" key="3">
    <source>
        <dbReference type="Pfam" id="PF06414"/>
    </source>
</evidence>
<feature type="domain" description="Zeta toxin" evidence="3">
    <location>
        <begin position="21"/>
        <end position="214"/>
    </location>
</feature>
<evidence type="ECO:0000256" key="1">
    <source>
        <dbReference type="ARBA" id="ARBA00022741"/>
    </source>
</evidence>
<evidence type="ECO:0000313" key="4">
    <source>
        <dbReference type="EMBL" id="QLJ13884.1"/>
    </source>
</evidence>
<dbReference type="InterPro" id="IPR027417">
    <property type="entry name" value="P-loop_NTPase"/>
</dbReference>
<dbReference type="Gene3D" id="3.40.50.300">
    <property type="entry name" value="P-loop containing nucleotide triphosphate hydrolases"/>
    <property type="match status" value="1"/>
</dbReference>
<evidence type="ECO:0000313" key="5">
    <source>
        <dbReference type="Proteomes" id="UP000510934"/>
    </source>
</evidence>
<sequence>MSSLYPFTDTDLHLAFRKVVDTLFDKKRDYVDGVLKPKMLIIAGTQGSGKTYLLENTLLKSGRYDNYVRLYETHFRELHPHYRAMEDKGVLHVYEHTESFIWRLGAMICTYAMENKYNIIMETALDSPHFADFPPEAARQGYQSEVHLIACQKEFSHWSTLDRVVNSVGNHEIERVVSLTQIEEAQINGRSIIDAFENACIEVPGSEIVIYRRGLETEKNSLPVCHSTCPEKGLLVPQQTYQGRAFFRGADLKINFKVQRSPQADFPCSYIQYAQVVHAGLLGSEHRRAMAELNCKTLGQAQRLMSQLPVDVYRELCLYVLKYAQR</sequence>
<proteinExistence type="predicted"/>
<gene>
    <name evidence="4" type="ORF">H0H12_26240</name>
</gene>
<dbReference type="EMBL" id="CP059052">
    <property type="protein sequence ID" value="QLJ13884.1"/>
    <property type="molecule type" value="Genomic_DNA"/>
</dbReference>
<reference evidence="4 5" key="1">
    <citation type="journal article" date="2009" name="Mikrobiologiia">
        <title>[Phenanthren biodegradation and interaction of Pseudomonas putida BS3701 and Burkholderia sp.BS3702 in plant rhizosphere].</title>
        <authorList>
            <person name="Ovchinnikova A.A."/>
            <person name="Vetrova A.A."/>
            <person name="Filonov A.E."/>
            <person name="Boronin A.M."/>
        </authorList>
    </citation>
    <scope>NUCLEOTIDE SEQUENCE [LARGE SCALE GENOMIC DNA]</scope>
    <source>
        <strain evidence="4 5">BS3701</strain>
    </source>
</reference>
<dbReference type="SUPFAM" id="SSF52540">
    <property type="entry name" value="P-loop containing nucleoside triphosphate hydrolases"/>
    <property type="match status" value="1"/>
</dbReference>
<dbReference type="GO" id="GO:0005524">
    <property type="term" value="F:ATP binding"/>
    <property type="evidence" value="ECO:0007669"/>
    <property type="project" value="UniProtKB-KW"/>
</dbReference>
<dbReference type="RefSeq" id="WP_012051064.1">
    <property type="nucleotide sequence ID" value="NZ_BBNC01000044.1"/>
</dbReference>
<protein>
    <submittedName>
        <fullName evidence="4">Zeta toxin family protein</fullName>
    </submittedName>
</protein>
<evidence type="ECO:0000256" key="2">
    <source>
        <dbReference type="ARBA" id="ARBA00022840"/>
    </source>
</evidence>
<dbReference type="Proteomes" id="UP000510934">
    <property type="component" value="Chromosome"/>
</dbReference>
<organism evidence="4 5">
    <name type="scientific">Pseudomonas putida</name>
    <name type="common">Arthrobacter siderocapsulatus</name>
    <dbReference type="NCBI Taxonomy" id="303"/>
    <lineage>
        <taxon>Bacteria</taxon>
        <taxon>Pseudomonadati</taxon>
        <taxon>Pseudomonadota</taxon>
        <taxon>Gammaproteobacteria</taxon>
        <taxon>Pseudomonadales</taxon>
        <taxon>Pseudomonadaceae</taxon>
        <taxon>Pseudomonas</taxon>
    </lineage>
</organism>
<keyword evidence="2" id="KW-0067">ATP-binding</keyword>
<dbReference type="GO" id="GO:0016301">
    <property type="term" value="F:kinase activity"/>
    <property type="evidence" value="ECO:0007669"/>
    <property type="project" value="InterPro"/>
</dbReference>
<dbReference type="Pfam" id="PF06414">
    <property type="entry name" value="Zeta_toxin"/>
    <property type="match status" value="1"/>
</dbReference>
<dbReference type="InterPro" id="IPR010488">
    <property type="entry name" value="Zeta_toxin_domain"/>
</dbReference>
<keyword evidence="1" id="KW-0547">Nucleotide-binding</keyword>
<dbReference type="AlphaFoldDB" id="A0A1Y5L0C1"/>
<name>A0A1Y5L0C1_PSEPU</name>
<accession>A0A1Y5L0C1</accession>